<reference evidence="1" key="1">
    <citation type="submission" date="2023-10" db="EMBL/GenBank/DDBJ databases">
        <title>Genome assembly of Pristionchus species.</title>
        <authorList>
            <person name="Yoshida K."/>
            <person name="Sommer R.J."/>
        </authorList>
    </citation>
    <scope>NUCLEOTIDE SEQUENCE</scope>
    <source>
        <strain evidence="1">RS0144</strain>
    </source>
</reference>
<name>A0AAV5T4M4_9BILA</name>
<dbReference type="AlphaFoldDB" id="A0AAV5T4M4"/>
<evidence type="ECO:0008006" key="3">
    <source>
        <dbReference type="Google" id="ProtNLM"/>
    </source>
</evidence>
<sequence>EQAGDVSSDGEHDDGDDNYIHMRRARTWAKKVTIARRHLRMLGYEVFWRIDPERRSFSSGLAMRCIRENRSDMLNVLKYEKLIKGLEPNAQTAPYYGACLPKDLR</sequence>
<evidence type="ECO:0000313" key="2">
    <source>
        <dbReference type="Proteomes" id="UP001432027"/>
    </source>
</evidence>
<protein>
    <recommendedName>
        <fullName evidence="3">RAP domain-containing protein</fullName>
    </recommendedName>
</protein>
<feature type="non-terminal residue" evidence="1">
    <location>
        <position position="1"/>
    </location>
</feature>
<dbReference type="Proteomes" id="UP001432027">
    <property type="component" value="Unassembled WGS sequence"/>
</dbReference>
<accession>A0AAV5T4M4</accession>
<keyword evidence="2" id="KW-1185">Reference proteome</keyword>
<comment type="caution">
    <text evidence="1">The sequence shown here is derived from an EMBL/GenBank/DDBJ whole genome shotgun (WGS) entry which is preliminary data.</text>
</comment>
<proteinExistence type="predicted"/>
<evidence type="ECO:0000313" key="1">
    <source>
        <dbReference type="EMBL" id="GMS86616.1"/>
    </source>
</evidence>
<feature type="non-terminal residue" evidence="1">
    <location>
        <position position="105"/>
    </location>
</feature>
<organism evidence="1 2">
    <name type="scientific">Pristionchus entomophagus</name>
    <dbReference type="NCBI Taxonomy" id="358040"/>
    <lineage>
        <taxon>Eukaryota</taxon>
        <taxon>Metazoa</taxon>
        <taxon>Ecdysozoa</taxon>
        <taxon>Nematoda</taxon>
        <taxon>Chromadorea</taxon>
        <taxon>Rhabditida</taxon>
        <taxon>Rhabditina</taxon>
        <taxon>Diplogasteromorpha</taxon>
        <taxon>Diplogasteroidea</taxon>
        <taxon>Neodiplogasteridae</taxon>
        <taxon>Pristionchus</taxon>
    </lineage>
</organism>
<dbReference type="EMBL" id="BTSX01000002">
    <property type="protein sequence ID" value="GMS86616.1"/>
    <property type="molecule type" value="Genomic_DNA"/>
</dbReference>
<gene>
    <name evidence="1" type="ORF">PENTCL1PPCAC_8791</name>
</gene>